<dbReference type="SUPFAM" id="SSF53098">
    <property type="entry name" value="Ribonuclease H-like"/>
    <property type="match status" value="1"/>
</dbReference>
<comment type="caution">
    <text evidence="1">The sequence shown here is derived from an EMBL/GenBank/DDBJ whole genome shotgun (WGS) entry which is preliminary data.</text>
</comment>
<dbReference type="InterPro" id="IPR012337">
    <property type="entry name" value="RNaseH-like_sf"/>
</dbReference>
<accession>A0A813JF14</accession>
<evidence type="ECO:0000313" key="2">
    <source>
        <dbReference type="Proteomes" id="UP000626109"/>
    </source>
</evidence>
<organism evidence="1 2">
    <name type="scientific">Polarella glacialis</name>
    <name type="common">Dinoflagellate</name>
    <dbReference type="NCBI Taxonomy" id="89957"/>
    <lineage>
        <taxon>Eukaryota</taxon>
        <taxon>Sar</taxon>
        <taxon>Alveolata</taxon>
        <taxon>Dinophyceae</taxon>
        <taxon>Suessiales</taxon>
        <taxon>Suessiaceae</taxon>
        <taxon>Polarella</taxon>
    </lineage>
</organism>
<reference evidence="1" key="1">
    <citation type="submission" date="2021-02" db="EMBL/GenBank/DDBJ databases">
        <authorList>
            <person name="Dougan E. K."/>
            <person name="Rhodes N."/>
            <person name="Thang M."/>
            <person name="Chan C."/>
        </authorList>
    </citation>
    <scope>NUCLEOTIDE SEQUENCE</scope>
</reference>
<dbReference type="EMBL" id="CAJNNW010025052">
    <property type="protein sequence ID" value="CAE8675391.1"/>
    <property type="molecule type" value="Genomic_DNA"/>
</dbReference>
<dbReference type="AlphaFoldDB" id="A0A813JF14"/>
<protein>
    <submittedName>
        <fullName evidence="1">Uncharacterized protein</fullName>
    </submittedName>
</protein>
<proteinExistence type="predicted"/>
<evidence type="ECO:0000313" key="1">
    <source>
        <dbReference type="EMBL" id="CAE8675391.1"/>
    </source>
</evidence>
<name>A0A813JF14_POLGL</name>
<sequence length="384" mass="42094">MAGASLLRWVLPASLRPLRSRIAGFKSKLQLERPAETSRSRHFSTARLQDAFGSNVEHVDLGCVSCAAVPAGLHVPQLYEALQRCGLRPGEAVSYRAADELGERVDVRVVLGASVWELQVEGSGRPESKRSNETWPEAALRRAKHVAAGRLLADSRFQEALEKELSARVVAKEAAAAEWRAAMIALPLMTDVLDERYISSGLFSVSSRPMSLEALAEIPSGVAVGVDVEGFDVGREDWPRAWLAQLAWCHELDSQPAQGKVLVLLVCQDSDMDLLARWMEDSPSRGRSFYFFDKSEDIPGIFRGGVEPPVLRGSTFDLQQFGASLHELVGDQLLGQQVRKHERMSESFIHLPVTQGVSELQVSYAAADAIATLLVGENLVRGKQ</sequence>
<dbReference type="Proteomes" id="UP000626109">
    <property type="component" value="Unassembled WGS sequence"/>
</dbReference>
<gene>
    <name evidence="1" type="ORF">PGLA2088_LOCUS19362</name>
</gene>